<evidence type="ECO:0000313" key="1">
    <source>
        <dbReference type="Ensembl" id="ENSAMXP00005002916.1"/>
    </source>
</evidence>
<proteinExistence type="predicted"/>
<organism evidence="1 2">
    <name type="scientific">Astyanax mexicanus</name>
    <name type="common">Blind cave fish</name>
    <name type="synonym">Astyanax fasciatus mexicanus</name>
    <dbReference type="NCBI Taxonomy" id="7994"/>
    <lineage>
        <taxon>Eukaryota</taxon>
        <taxon>Metazoa</taxon>
        <taxon>Chordata</taxon>
        <taxon>Craniata</taxon>
        <taxon>Vertebrata</taxon>
        <taxon>Euteleostomi</taxon>
        <taxon>Actinopterygii</taxon>
        <taxon>Neopterygii</taxon>
        <taxon>Teleostei</taxon>
        <taxon>Ostariophysi</taxon>
        <taxon>Characiformes</taxon>
        <taxon>Characoidei</taxon>
        <taxon>Acestrorhamphidae</taxon>
        <taxon>Acestrorhamphinae</taxon>
        <taxon>Astyanax</taxon>
    </lineage>
</organism>
<reference evidence="1" key="1">
    <citation type="submission" date="2025-08" db="UniProtKB">
        <authorList>
            <consortium name="Ensembl"/>
        </authorList>
    </citation>
    <scope>IDENTIFICATION</scope>
</reference>
<dbReference type="AlphaFoldDB" id="A0A8B9GZY4"/>
<dbReference type="Ensembl" id="ENSAMXT00005003311.1">
    <property type="protein sequence ID" value="ENSAMXP00005002916.1"/>
    <property type="gene ID" value="ENSAMXG00005001791.1"/>
</dbReference>
<accession>A0A8B9GZY4</accession>
<protein>
    <submittedName>
        <fullName evidence="1">Uncharacterized protein</fullName>
    </submittedName>
</protein>
<dbReference type="GO" id="GO:0060271">
    <property type="term" value="P:cilium assembly"/>
    <property type="evidence" value="ECO:0007669"/>
    <property type="project" value="TreeGrafter"/>
</dbReference>
<dbReference type="GO" id="GO:0005815">
    <property type="term" value="C:microtubule organizing center"/>
    <property type="evidence" value="ECO:0007669"/>
    <property type="project" value="TreeGrafter"/>
</dbReference>
<evidence type="ECO:0000313" key="2">
    <source>
        <dbReference type="Proteomes" id="UP000694621"/>
    </source>
</evidence>
<dbReference type="InterPro" id="IPR026205">
    <property type="entry name" value="PIBF1"/>
</dbReference>
<dbReference type="PANTHER" id="PTHR18950:SF0">
    <property type="entry name" value="PROGESTERONE IMMUNOMODULATORY BINDING FACTOR 1"/>
    <property type="match status" value="1"/>
</dbReference>
<name>A0A8B9GZY4_ASTMX</name>
<dbReference type="PANTHER" id="PTHR18950">
    <property type="entry name" value="PROGESTERONE-INDUCED BLOCKING FACTOR 1"/>
    <property type="match status" value="1"/>
</dbReference>
<dbReference type="Proteomes" id="UP000694621">
    <property type="component" value="Unplaced"/>
</dbReference>
<sequence>MALRLDSQLKLQQDENRKHQALRKQEMDTILLRQKQLEETNRQLCDRAGDIRRSLRDMELSEERYTELRELPEDKLSISEYVAVRFYEVVTPLRNQVTELQIKRNSLGDDLDSHRSQIKSLMEVQKNLTHCFWITLCYSLLVQKSKKFSLV</sequence>